<dbReference type="EMBL" id="JELY01003645">
    <property type="protein sequence ID" value="KYF47266.1"/>
    <property type="molecule type" value="Genomic_DNA"/>
</dbReference>
<organism evidence="2 3">
    <name type="scientific">Sorangium cellulosum</name>
    <name type="common">Polyangium cellulosum</name>
    <dbReference type="NCBI Taxonomy" id="56"/>
    <lineage>
        <taxon>Bacteria</taxon>
        <taxon>Pseudomonadati</taxon>
        <taxon>Myxococcota</taxon>
        <taxon>Polyangia</taxon>
        <taxon>Polyangiales</taxon>
        <taxon>Polyangiaceae</taxon>
        <taxon>Sorangium</taxon>
    </lineage>
</organism>
<accession>A0A150NZ10</accession>
<sequence>MTRDLRSRPLVARTGGTRAPGPRCSEQSGGSVRAGVPAFPYDIHDIAGLARIADVPPPLPMAAG</sequence>
<dbReference type="AlphaFoldDB" id="A0A150NZ10"/>
<evidence type="ECO:0000256" key="1">
    <source>
        <dbReference type="SAM" id="MobiDB-lite"/>
    </source>
</evidence>
<feature type="region of interest" description="Disordered" evidence="1">
    <location>
        <begin position="1"/>
        <end position="33"/>
    </location>
</feature>
<evidence type="ECO:0000313" key="2">
    <source>
        <dbReference type="EMBL" id="KYF47266.1"/>
    </source>
</evidence>
<gene>
    <name evidence="2" type="ORF">BE08_20140</name>
</gene>
<protein>
    <submittedName>
        <fullName evidence="2">Uncharacterized protein</fullName>
    </submittedName>
</protein>
<reference evidence="2 3" key="1">
    <citation type="submission" date="2014-02" db="EMBL/GenBank/DDBJ databases">
        <title>The small core and large imbalanced accessory genome model reveals a collaborative survival strategy of Sorangium cellulosum strains in nature.</title>
        <authorList>
            <person name="Han K."/>
            <person name="Peng R."/>
            <person name="Blom J."/>
            <person name="Li Y.-Z."/>
        </authorList>
    </citation>
    <scope>NUCLEOTIDE SEQUENCE [LARGE SCALE GENOMIC DNA]</scope>
    <source>
        <strain evidence="2 3">So0157-25</strain>
    </source>
</reference>
<evidence type="ECO:0000313" key="3">
    <source>
        <dbReference type="Proteomes" id="UP000075420"/>
    </source>
</evidence>
<name>A0A150NZ10_SORCE</name>
<dbReference type="Proteomes" id="UP000075420">
    <property type="component" value="Unassembled WGS sequence"/>
</dbReference>
<proteinExistence type="predicted"/>
<comment type="caution">
    <text evidence="2">The sequence shown here is derived from an EMBL/GenBank/DDBJ whole genome shotgun (WGS) entry which is preliminary data.</text>
</comment>